<comment type="caution">
    <text evidence="5">The sequence shown here is derived from an EMBL/GenBank/DDBJ whole genome shotgun (WGS) entry which is preliminary data.</text>
</comment>
<dbReference type="GO" id="GO:0003677">
    <property type="term" value="F:DNA binding"/>
    <property type="evidence" value="ECO:0007669"/>
    <property type="project" value="UniProtKB-KW"/>
</dbReference>
<keyword evidence="1" id="KW-0805">Transcription regulation</keyword>
<organism evidence="5 6">
    <name type="scientific">Ottowia thiooxydans</name>
    <dbReference type="NCBI Taxonomy" id="219182"/>
    <lineage>
        <taxon>Bacteria</taxon>
        <taxon>Pseudomonadati</taxon>
        <taxon>Pseudomonadota</taxon>
        <taxon>Betaproteobacteria</taxon>
        <taxon>Burkholderiales</taxon>
        <taxon>Comamonadaceae</taxon>
        <taxon>Ottowia</taxon>
    </lineage>
</organism>
<feature type="domain" description="HTH marR-type" evidence="4">
    <location>
        <begin position="38"/>
        <end position="177"/>
    </location>
</feature>
<dbReference type="SUPFAM" id="SSF46785">
    <property type="entry name" value="Winged helix' DNA-binding domain"/>
    <property type="match status" value="1"/>
</dbReference>
<dbReference type="Pfam" id="PF01047">
    <property type="entry name" value="MarR"/>
    <property type="match status" value="1"/>
</dbReference>
<reference evidence="5 6" key="1">
    <citation type="submission" date="2024-06" db="EMBL/GenBank/DDBJ databases">
        <title>Sorghum-associated microbial communities from plants grown in Nebraska, USA.</title>
        <authorList>
            <person name="Schachtman D."/>
        </authorList>
    </citation>
    <scope>NUCLEOTIDE SEQUENCE [LARGE SCALE GENOMIC DNA]</scope>
    <source>
        <strain evidence="5 6">2709</strain>
    </source>
</reference>
<evidence type="ECO:0000256" key="2">
    <source>
        <dbReference type="ARBA" id="ARBA00023125"/>
    </source>
</evidence>
<dbReference type="SMART" id="SM00347">
    <property type="entry name" value="HTH_MARR"/>
    <property type="match status" value="1"/>
</dbReference>
<evidence type="ECO:0000256" key="3">
    <source>
        <dbReference type="ARBA" id="ARBA00023163"/>
    </source>
</evidence>
<dbReference type="Gene3D" id="1.10.10.10">
    <property type="entry name" value="Winged helix-like DNA-binding domain superfamily/Winged helix DNA-binding domain"/>
    <property type="match status" value="1"/>
</dbReference>
<protein>
    <submittedName>
        <fullName evidence="5">DNA-binding MarR family transcriptional regulator</fullName>
    </submittedName>
</protein>
<evidence type="ECO:0000256" key="1">
    <source>
        <dbReference type="ARBA" id="ARBA00023015"/>
    </source>
</evidence>
<keyword evidence="2 5" id="KW-0238">DNA-binding</keyword>
<dbReference type="InterPro" id="IPR036388">
    <property type="entry name" value="WH-like_DNA-bd_sf"/>
</dbReference>
<dbReference type="InterPro" id="IPR036390">
    <property type="entry name" value="WH_DNA-bd_sf"/>
</dbReference>
<dbReference type="PANTHER" id="PTHR42756:SF1">
    <property type="entry name" value="TRANSCRIPTIONAL REPRESSOR OF EMRAB OPERON"/>
    <property type="match status" value="1"/>
</dbReference>
<sequence length="188" mass="21012">MKSRQMKAKTPLTTRPKDAVDAILMQWERERPDLDPSPMGPIGRIKRCAALLDHSLNENFSQFGMSIWEFDVLASLRRAGEPYRLSPTELFSSLMVTSGTMTHRLKRLEGSGLIERVPNESDARSMLVTLSAKGLELVNRAVEVHLERERSILKSLPAGLLAELDAHLSVLLNSLEEHSARVVSSPEK</sequence>
<evidence type="ECO:0000313" key="6">
    <source>
        <dbReference type="Proteomes" id="UP001549320"/>
    </source>
</evidence>
<dbReference type="Proteomes" id="UP001549320">
    <property type="component" value="Unassembled WGS sequence"/>
</dbReference>
<dbReference type="PRINTS" id="PR00598">
    <property type="entry name" value="HTHMARR"/>
</dbReference>
<evidence type="ECO:0000313" key="5">
    <source>
        <dbReference type="EMBL" id="MET4575070.1"/>
    </source>
</evidence>
<keyword evidence="3" id="KW-0804">Transcription</keyword>
<accession>A0ABV2Q2Y2</accession>
<proteinExistence type="predicted"/>
<name>A0ABV2Q2Y2_9BURK</name>
<gene>
    <name evidence="5" type="ORF">ABIE13_000167</name>
</gene>
<dbReference type="PROSITE" id="PS50995">
    <property type="entry name" value="HTH_MARR_2"/>
    <property type="match status" value="1"/>
</dbReference>
<dbReference type="PANTHER" id="PTHR42756">
    <property type="entry name" value="TRANSCRIPTIONAL REGULATOR, MARR"/>
    <property type="match status" value="1"/>
</dbReference>
<evidence type="ECO:0000259" key="4">
    <source>
        <dbReference type="PROSITE" id="PS50995"/>
    </source>
</evidence>
<keyword evidence="6" id="KW-1185">Reference proteome</keyword>
<dbReference type="EMBL" id="JBEPSH010000001">
    <property type="protein sequence ID" value="MET4575070.1"/>
    <property type="molecule type" value="Genomic_DNA"/>
</dbReference>
<dbReference type="InterPro" id="IPR000835">
    <property type="entry name" value="HTH_MarR-typ"/>
</dbReference>